<dbReference type="InterPro" id="IPR006076">
    <property type="entry name" value="FAD-dep_OxRdtase"/>
</dbReference>
<keyword evidence="4" id="KW-0411">Iron-sulfur</keyword>
<dbReference type="RefSeq" id="WP_184243947.1">
    <property type="nucleotide sequence ID" value="NZ_BAAACU010000022.1"/>
</dbReference>
<dbReference type="Proteomes" id="UP000572212">
    <property type="component" value="Unassembled WGS sequence"/>
</dbReference>
<keyword evidence="1" id="KW-0001">2Fe-2S</keyword>
<keyword evidence="8" id="KW-1185">Reference proteome</keyword>
<organism evidence="7 8">
    <name type="scientific">Gracilibacillus halotolerans</name>
    <dbReference type="NCBI Taxonomy" id="74386"/>
    <lineage>
        <taxon>Bacteria</taxon>
        <taxon>Bacillati</taxon>
        <taxon>Bacillota</taxon>
        <taxon>Bacilli</taxon>
        <taxon>Bacillales</taxon>
        <taxon>Bacillaceae</taxon>
        <taxon>Gracilibacillus</taxon>
    </lineage>
</organism>
<dbReference type="GO" id="GO:0016020">
    <property type="term" value="C:membrane"/>
    <property type="evidence" value="ECO:0007669"/>
    <property type="project" value="InterPro"/>
</dbReference>
<dbReference type="GO" id="GO:0004497">
    <property type="term" value="F:monooxygenase activity"/>
    <property type="evidence" value="ECO:0007669"/>
    <property type="project" value="UniProtKB-ARBA"/>
</dbReference>
<dbReference type="FunFam" id="2.102.10.10:FF:000014">
    <property type="entry name" value="Oxidoreductase, FAD dependent"/>
    <property type="match status" value="1"/>
</dbReference>
<evidence type="ECO:0000256" key="5">
    <source>
        <dbReference type="ARBA" id="ARBA00023157"/>
    </source>
</evidence>
<evidence type="ECO:0000256" key="2">
    <source>
        <dbReference type="ARBA" id="ARBA00022723"/>
    </source>
</evidence>
<gene>
    <name evidence="7" type="ORF">GGQ92_000353</name>
</gene>
<evidence type="ECO:0000313" key="7">
    <source>
        <dbReference type="EMBL" id="MBB6511586.1"/>
    </source>
</evidence>
<dbReference type="SUPFAM" id="SSF51905">
    <property type="entry name" value="FAD/NAD(P)-binding domain"/>
    <property type="match status" value="1"/>
</dbReference>
<dbReference type="PANTHER" id="PTHR13847:SF274">
    <property type="entry name" value="RIESKE 2FE-2S IRON-SULFUR PROTEIN YHFW-RELATED"/>
    <property type="match status" value="1"/>
</dbReference>
<accession>A0A841RJC5</accession>
<dbReference type="EMBL" id="JACHON010000001">
    <property type="protein sequence ID" value="MBB6511586.1"/>
    <property type="molecule type" value="Genomic_DNA"/>
</dbReference>
<dbReference type="InterPro" id="IPR038010">
    <property type="entry name" value="YhfW_C"/>
</dbReference>
<sequence length="499" mass="56749">MEHSPIWTENATTFNFPSLREDTRTEVVVIGAGITGVTAAYLLAKKGVNVILLDKDMIARSTTGHTTAKLTVQHGLVYDELINHFGIENTHLYVKSQYDAMEEVKKIIKKESIDCSYEVQDAILYTNEEDNVKKLEKELEAYHKIGIDVTSIHELPFNKIPILSGISLPEQAQFHPLLYVHALITALQKMNVPIYEHTLAVDIKNEPQLTVKTKKYDIKCDHVVVATHFPIYDPMKMFSTKMYPSRSYVTAFTSDEDYPSGMYLSIDKSKHSLRSFSETDKKVWIFGGESHDTGKYKDTLNPFEKLTAFAEETLPVKEWQYKWSAQDYTTLDKIPYIGKVKEKEEIYVATGYRKWGMTNSTVAAKLITDLIIDNHSPYKDLFKPTRFNGDPGVKEFMKNTGKVTKDFVTGKIRTGDETLSELKPGEATKIRDDINIVCVYKDENEKLHAVDTTCTHLGCEVNWNNAEKSWDCPCHGSRFNKDGDVLEGPAIEPLKKMDI</sequence>
<keyword evidence="3" id="KW-0408">Iron</keyword>
<dbReference type="GO" id="GO:0005737">
    <property type="term" value="C:cytoplasm"/>
    <property type="evidence" value="ECO:0007669"/>
    <property type="project" value="TreeGrafter"/>
</dbReference>
<comment type="caution">
    <text evidence="7">The sequence shown here is derived from an EMBL/GenBank/DDBJ whole genome shotgun (WGS) entry which is preliminary data.</text>
</comment>
<dbReference type="InterPro" id="IPR036922">
    <property type="entry name" value="Rieske_2Fe-2S_sf"/>
</dbReference>
<dbReference type="SUPFAM" id="SSF50022">
    <property type="entry name" value="ISP domain"/>
    <property type="match status" value="1"/>
</dbReference>
<dbReference type="PROSITE" id="PS51296">
    <property type="entry name" value="RIESKE"/>
    <property type="match status" value="1"/>
</dbReference>
<keyword evidence="5" id="KW-1015">Disulfide bond</keyword>
<evidence type="ECO:0000256" key="1">
    <source>
        <dbReference type="ARBA" id="ARBA00022714"/>
    </source>
</evidence>
<dbReference type="InterPro" id="IPR005805">
    <property type="entry name" value="Rieske_Fe-S_prot_C"/>
</dbReference>
<evidence type="ECO:0000256" key="4">
    <source>
        <dbReference type="ARBA" id="ARBA00023014"/>
    </source>
</evidence>
<dbReference type="GO" id="GO:0016705">
    <property type="term" value="F:oxidoreductase activity, acting on paired donors, with incorporation or reduction of molecular oxygen"/>
    <property type="evidence" value="ECO:0007669"/>
    <property type="project" value="UniProtKB-ARBA"/>
</dbReference>
<evidence type="ECO:0000313" key="8">
    <source>
        <dbReference type="Proteomes" id="UP000572212"/>
    </source>
</evidence>
<keyword evidence="2" id="KW-0479">Metal-binding</keyword>
<proteinExistence type="predicted"/>
<dbReference type="PANTHER" id="PTHR13847">
    <property type="entry name" value="SARCOSINE DEHYDROGENASE-RELATED"/>
    <property type="match status" value="1"/>
</dbReference>
<reference evidence="7 8" key="1">
    <citation type="submission" date="2020-08" db="EMBL/GenBank/DDBJ databases">
        <title>Genomic Encyclopedia of Type Strains, Phase IV (KMG-IV): sequencing the most valuable type-strain genomes for metagenomic binning, comparative biology and taxonomic classification.</title>
        <authorList>
            <person name="Goeker M."/>
        </authorList>
    </citation>
    <scope>NUCLEOTIDE SEQUENCE [LARGE SCALE GENOMIC DNA]</scope>
    <source>
        <strain evidence="7 8">DSM 11805</strain>
    </source>
</reference>
<dbReference type="CDD" id="cd03477">
    <property type="entry name" value="Rieske_YhfW_C"/>
    <property type="match status" value="1"/>
</dbReference>
<dbReference type="Gene3D" id="3.50.50.60">
    <property type="entry name" value="FAD/NAD(P)-binding domain"/>
    <property type="match status" value="1"/>
</dbReference>
<dbReference type="Gene3D" id="3.30.9.10">
    <property type="entry name" value="D-Amino Acid Oxidase, subunit A, domain 2"/>
    <property type="match status" value="1"/>
</dbReference>
<dbReference type="InterPro" id="IPR017941">
    <property type="entry name" value="Rieske_2Fe-2S"/>
</dbReference>
<dbReference type="PRINTS" id="PR00162">
    <property type="entry name" value="RIESKE"/>
</dbReference>
<dbReference type="Gene3D" id="2.102.10.10">
    <property type="entry name" value="Rieske [2Fe-2S] iron-sulphur domain"/>
    <property type="match status" value="1"/>
</dbReference>
<name>A0A841RJC5_9BACI</name>
<evidence type="ECO:0000256" key="3">
    <source>
        <dbReference type="ARBA" id="ARBA00023004"/>
    </source>
</evidence>
<dbReference type="Pfam" id="PF01266">
    <property type="entry name" value="DAO"/>
    <property type="match status" value="1"/>
</dbReference>
<feature type="domain" description="Rieske" evidence="6">
    <location>
        <begin position="414"/>
        <end position="499"/>
    </location>
</feature>
<dbReference type="GO" id="GO:0046872">
    <property type="term" value="F:metal ion binding"/>
    <property type="evidence" value="ECO:0007669"/>
    <property type="project" value="UniProtKB-KW"/>
</dbReference>
<dbReference type="GO" id="GO:0051537">
    <property type="term" value="F:2 iron, 2 sulfur cluster binding"/>
    <property type="evidence" value="ECO:0007669"/>
    <property type="project" value="UniProtKB-KW"/>
</dbReference>
<dbReference type="Pfam" id="PF00355">
    <property type="entry name" value="Rieske"/>
    <property type="match status" value="1"/>
</dbReference>
<dbReference type="InterPro" id="IPR036188">
    <property type="entry name" value="FAD/NAD-bd_sf"/>
</dbReference>
<protein>
    <submittedName>
        <fullName evidence="7">Glycine/D-amino acid oxidase-like deaminating enzyme/nitrite reductase/ring-hydroxylating ferredoxin subunit</fullName>
    </submittedName>
</protein>
<dbReference type="AlphaFoldDB" id="A0A841RJC5"/>
<evidence type="ECO:0000259" key="6">
    <source>
        <dbReference type="PROSITE" id="PS51296"/>
    </source>
</evidence>